<gene>
    <name evidence="6" type="primary">nasB</name>
    <name evidence="6" type="ORF">DDT42_01035</name>
</gene>
<evidence type="ECO:0000256" key="1">
    <source>
        <dbReference type="ARBA" id="ARBA00001974"/>
    </source>
</evidence>
<dbReference type="InterPro" id="IPR041575">
    <property type="entry name" value="Rubredoxin_C"/>
</dbReference>
<dbReference type="GO" id="GO:0016491">
    <property type="term" value="F:oxidoreductase activity"/>
    <property type="evidence" value="ECO:0007669"/>
    <property type="project" value="InterPro"/>
</dbReference>
<dbReference type="InterPro" id="IPR050260">
    <property type="entry name" value="FAD-bd_OxRdtase"/>
</dbReference>
<dbReference type="PANTHER" id="PTHR43429">
    <property type="entry name" value="PYRIDINE NUCLEOTIDE-DISULFIDE OXIDOREDUCTASE DOMAIN-CONTAINING"/>
    <property type="match status" value="1"/>
</dbReference>
<evidence type="ECO:0000259" key="4">
    <source>
        <dbReference type="Pfam" id="PF07992"/>
    </source>
</evidence>
<name>A0A9E2BJ28_PSYF1</name>
<accession>A0A9E2BJ28</accession>
<dbReference type="EMBL" id="QLTW01000055">
    <property type="protein sequence ID" value="MBT9145165.1"/>
    <property type="molecule type" value="Genomic_DNA"/>
</dbReference>
<evidence type="ECO:0000259" key="5">
    <source>
        <dbReference type="Pfam" id="PF18267"/>
    </source>
</evidence>
<dbReference type="Gene3D" id="3.30.390.30">
    <property type="match status" value="1"/>
</dbReference>
<keyword evidence="2" id="KW-0285">Flavoprotein</keyword>
<feature type="domain" description="NADH-rubredoxin oxidoreductase C-terminal" evidence="5">
    <location>
        <begin position="312"/>
        <end position="383"/>
    </location>
</feature>
<dbReference type="Pfam" id="PF07992">
    <property type="entry name" value="Pyr_redox_2"/>
    <property type="match status" value="1"/>
</dbReference>
<dbReference type="SUPFAM" id="SSF51905">
    <property type="entry name" value="FAD/NAD(P)-binding domain"/>
    <property type="match status" value="1"/>
</dbReference>
<comment type="caution">
    <text evidence="6">The sequence shown here is derived from an EMBL/GenBank/DDBJ whole genome shotgun (WGS) entry which is preliminary data.</text>
</comment>
<dbReference type="InterPro" id="IPR016156">
    <property type="entry name" value="FAD/NAD-linked_Rdtase_dimer_sf"/>
</dbReference>
<proteinExistence type="predicted"/>
<dbReference type="InterPro" id="IPR036188">
    <property type="entry name" value="FAD/NAD-bd_sf"/>
</dbReference>
<dbReference type="PRINTS" id="PR00469">
    <property type="entry name" value="PNDRDTASEII"/>
</dbReference>
<dbReference type="Pfam" id="PF18267">
    <property type="entry name" value="Rubredoxin_C"/>
    <property type="match status" value="1"/>
</dbReference>
<dbReference type="AlphaFoldDB" id="A0A9E2BJ28"/>
<evidence type="ECO:0000256" key="3">
    <source>
        <dbReference type="ARBA" id="ARBA00022827"/>
    </source>
</evidence>
<evidence type="ECO:0000313" key="7">
    <source>
        <dbReference type="Proteomes" id="UP000811545"/>
    </source>
</evidence>
<sequence length="404" mass="44442">MKIVIIGNGTAGITAASTIKKRSPSASLTLITEEIYPYYPRPNLIEYMAGRIKLNELFVRNFDWYGKMGISLLNKNRVIQVNFAEKEILLESGGVIIYDTLLIASGSKPNIPRVPGVEWVKVFTLGNLESCFSLREKAGKEGEVLIIGGGILGLEIAKALKDTSVEKVTVLEQSDYLLSRQLDKQGGELLGERFQNMGIKVVYTAKTKEMVPLDSGSKVILEDGREFITPVVIACIGTSPEMKFLRSSGLQLNRGVVVDRYLKTNIPDVFAAGDVAEFEGKTWGIMPAAFEQGEIAGLSILGEEVEYRGTIPSNRLKVAGINLFSMGTVNPLPDDKCTTLIKYEEAKGVYKKAVFDETSRLIGVILLGSAKGANQMIRLIKESKNCLQYGQDILEDDFDFEAIY</sequence>
<keyword evidence="3" id="KW-0274">FAD</keyword>
<dbReference type="PANTHER" id="PTHR43429:SF3">
    <property type="entry name" value="NITRITE REDUCTASE [NAD(P)H]"/>
    <property type="match status" value="1"/>
</dbReference>
<dbReference type="PRINTS" id="PR00368">
    <property type="entry name" value="FADPNR"/>
</dbReference>
<dbReference type="Gene3D" id="3.50.50.60">
    <property type="entry name" value="FAD/NAD(P)-binding domain"/>
    <property type="match status" value="2"/>
</dbReference>
<dbReference type="InterPro" id="IPR023753">
    <property type="entry name" value="FAD/NAD-binding_dom"/>
</dbReference>
<reference evidence="6 7" key="1">
    <citation type="journal article" date="2021" name="bioRxiv">
        <title>Unique metabolic strategies in Hadean analogues reveal hints for primordial physiology.</title>
        <authorList>
            <person name="Nobu M.K."/>
            <person name="Nakai R."/>
            <person name="Tamazawa S."/>
            <person name="Mori H."/>
            <person name="Toyoda A."/>
            <person name="Ijiri A."/>
            <person name="Suzuki S."/>
            <person name="Kurokawa K."/>
            <person name="Kamagata Y."/>
            <person name="Tamaki H."/>
        </authorList>
    </citation>
    <scope>NUCLEOTIDE SEQUENCE [LARGE SCALE GENOMIC DNA]</scope>
    <source>
        <strain evidence="6">BS525</strain>
    </source>
</reference>
<protein>
    <submittedName>
        <fullName evidence="6">Assimilatory nitrate reductase electron transfer subunit</fullName>
    </submittedName>
</protein>
<evidence type="ECO:0000256" key="2">
    <source>
        <dbReference type="ARBA" id="ARBA00022630"/>
    </source>
</evidence>
<organism evidence="6 7">
    <name type="scientific">Psychracetigena formicireducens</name>
    <dbReference type="NCBI Taxonomy" id="2986056"/>
    <lineage>
        <taxon>Bacteria</taxon>
        <taxon>Bacillati</taxon>
        <taxon>Candidatus Lithacetigenota</taxon>
        <taxon>Candidatus Psychracetigena</taxon>
    </lineage>
</organism>
<comment type="cofactor">
    <cofactor evidence="1">
        <name>FAD</name>
        <dbReference type="ChEBI" id="CHEBI:57692"/>
    </cofactor>
</comment>
<dbReference type="Proteomes" id="UP000811545">
    <property type="component" value="Unassembled WGS sequence"/>
</dbReference>
<feature type="domain" description="FAD/NAD(P)-binding" evidence="4">
    <location>
        <begin position="1"/>
        <end position="293"/>
    </location>
</feature>
<evidence type="ECO:0000313" key="6">
    <source>
        <dbReference type="EMBL" id="MBT9145165.1"/>
    </source>
</evidence>